<dbReference type="InterPro" id="IPR027417">
    <property type="entry name" value="P-loop_NTPase"/>
</dbReference>
<keyword evidence="1" id="KW-0677">Repeat</keyword>
<dbReference type="SUPFAM" id="SSF52540">
    <property type="entry name" value="P-loop containing nucleoside triphosphate hydrolases"/>
    <property type="match status" value="1"/>
</dbReference>
<dbReference type="Gene3D" id="3.40.50.1580">
    <property type="entry name" value="Nucleoside phosphorylase domain"/>
    <property type="match status" value="1"/>
</dbReference>
<dbReference type="GO" id="GO:0003824">
    <property type="term" value="F:catalytic activity"/>
    <property type="evidence" value="ECO:0007669"/>
    <property type="project" value="InterPro"/>
</dbReference>
<dbReference type="PANTHER" id="PTHR46082">
    <property type="entry name" value="ATP/GTP-BINDING PROTEIN-RELATED"/>
    <property type="match status" value="1"/>
</dbReference>
<dbReference type="OrthoDB" id="1577640at2759"/>
<evidence type="ECO:0000313" key="5">
    <source>
        <dbReference type="Proteomes" id="UP000275078"/>
    </source>
</evidence>
<accession>A0A3N4HUV3</accession>
<name>A0A3N4HUV3_ASCIM</name>
<dbReference type="InterPro" id="IPR053137">
    <property type="entry name" value="NLR-like"/>
</dbReference>
<feature type="domain" description="NACHT" evidence="3">
    <location>
        <begin position="406"/>
        <end position="558"/>
    </location>
</feature>
<feature type="region of interest" description="Disordered" evidence="2">
    <location>
        <begin position="177"/>
        <end position="205"/>
    </location>
</feature>
<dbReference type="PANTHER" id="PTHR46082:SF11">
    <property type="entry name" value="AAA+ ATPASE DOMAIN-CONTAINING PROTEIN-RELATED"/>
    <property type="match status" value="1"/>
</dbReference>
<dbReference type="EMBL" id="ML119820">
    <property type="protein sequence ID" value="RPA73454.1"/>
    <property type="molecule type" value="Genomic_DNA"/>
</dbReference>
<reference evidence="4 5" key="1">
    <citation type="journal article" date="2018" name="Nat. Ecol. Evol.">
        <title>Pezizomycetes genomes reveal the molecular basis of ectomycorrhizal truffle lifestyle.</title>
        <authorList>
            <person name="Murat C."/>
            <person name="Payen T."/>
            <person name="Noel B."/>
            <person name="Kuo A."/>
            <person name="Morin E."/>
            <person name="Chen J."/>
            <person name="Kohler A."/>
            <person name="Krizsan K."/>
            <person name="Balestrini R."/>
            <person name="Da Silva C."/>
            <person name="Montanini B."/>
            <person name="Hainaut M."/>
            <person name="Levati E."/>
            <person name="Barry K.W."/>
            <person name="Belfiori B."/>
            <person name="Cichocki N."/>
            <person name="Clum A."/>
            <person name="Dockter R.B."/>
            <person name="Fauchery L."/>
            <person name="Guy J."/>
            <person name="Iotti M."/>
            <person name="Le Tacon F."/>
            <person name="Lindquist E.A."/>
            <person name="Lipzen A."/>
            <person name="Malagnac F."/>
            <person name="Mello A."/>
            <person name="Molinier V."/>
            <person name="Miyauchi S."/>
            <person name="Poulain J."/>
            <person name="Riccioni C."/>
            <person name="Rubini A."/>
            <person name="Sitrit Y."/>
            <person name="Splivallo R."/>
            <person name="Traeger S."/>
            <person name="Wang M."/>
            <person name="Zifcakova L."/>
            <person name="Wipf D."/>
            <person name="Zambonelli A."/>
            <person name="Paolocci F."/>
            <person name="Nowrousian M."/>
            <person name="Ottonello S."/>
            <person name="Baldrian P."/>
            <person name="Spatafora J.W."/>
            <person name="Henrissat B."/>
            <person name="Nagy L.G."/>
            <person name="Aury J.M."/>
            <person name="Wincker P."/>
            <person name="Grigoriev I.V."/>
            <person name="Bonfante P."/>
            <person name="Martin F.M."/>
        </authorList>
    </citation>
    <scope>NUCLEOTIDE SEQUENCE [LARGE SCALE GENOMIC DNA]</scope>
    <source>
        <strain evidence="4 5">RN42</strain>
    </source>
</reference>
<evidence type="ECO:0000313" key="4">
    <source>
        <dbReference type="EMBL" id="RPA73454.1"/>
    </source>
</evidence>
<dbReference type="STRING" id="1160509.A0A3N4HUV3"/>
<evidence type="ECO:0000256" key="1">
    <source>
        <dbReference type="ARBA" id="ARBA00022737"/>
    </source>
</evidence>
<evidence type="ECO:0000259" key="3">
    <source>
        <dbReference type="PROSITE" id="PS50837"/>
    </source>
</evidence>
<proteinExistence type="predicted"/>
<dbReference type="Gene3D" id="3.40.50.300">
    <property type="entry name" value="P-loop containing nucleotide triphosphate hydrolases"/>
    <property type="match status" value="1"/>
</dbReference>
<gene>
    <name evidence="4" type="ORF">BJ508DRAFT_216137</name>
</gene>
<dbReference type="SUPFAM" id="SSF53167">
    <property type="entry name" value="Purine and uridine phosphorylases"/>
    <property type="match status" value="1"/>
</dbReference>
<dbReference type="AlphaFoldDB" id="A0A3N4HUV3"/>
<protein>
    <submittedName>
        <fullName evidence="4">Purine and uridine phosphorylase</fullName>
    </submittedName>
</protein>
<dbReference type="Proteomes" id="UP000275078">
    <property type="component" value="Unassembled WGS sequence"/>
</dbReference>
<dbReference type="Pfam" id="PF24883">
    <property type="entry name" value="NPHP3_N"/>
    <property type="match status" value="1"/>
</dbReference>
<dbReference type="GO" id="GO:0009116">
    <property type="term" value="P:nucleoside metabolic process"/>
    <property type="evidence" value="ECO:0007669"/>
    <property type="project" value="InterPro"/>
</dbReference>
<keyword evidence="5" id="KW-1185">Reference proteome</keyword>
<dbReference type="InterPro" id="IPR035994">
    <property type="entry name" value="Nucleoside_phosphorylase_sf"/>
</dbReference>
<organism evidence="4 5">
    <name type="scientific">Ascobolus immersus RN42</name>
    <dbReference type="NCBI Taxonomy" id="1160509"/>
    <lineage>
        <taxon>Eukaryota</taxon>
        <taxon>Fungi</taxon>
        <taxon>Dikarya</taxon>
        <taxon>Ascomycota</taxon>
        <taxon>Pezizomycotina</taxon>
        <taxon>Pezizomycetes</taxon>
        <taxon>Pezizales</taxon>
        <taxon>Ascobolaceae</taxon>
        <taxon>Ascobolus</taxon>
    </lineage>
</organism>
<dbReference type="InterPro" id="IPR056884">
    <property type="entry name" value="NPHP3-like_N"/>
</dbReference>
<feature type="compositionally biased region" description="Basic and acidic residues" evidence="2">
    <location>
        <begin position="186"/>
        <end position="205"/>
    </location>
</feature>
<evidence type="ECO:0000256" key="2">
    <source>
        <dbReference type="SAM" id="MobiDB-lite"/>
    </source>
</evidence>
<sequence length="815" mass="90943">MSNPEDYTVGWICALTTEFNAAIFLLDKLHPDLSSCAEGDTNSYKLGEISGHKVVLAIMPVGKPGTTSAATTANHMLRTFPNLRICLMVGIGGGVPSDRNDIRLGDVVIGSPTNNGTGGVVQYDHGRAVHSQKHLKPSGHLNQPPEILLTHVGALGASYEREARSITKTVETALQGRSSRIQRKYTRPDAETDRLYRPGFAHEESDKTCTQSSSCFDADPSNLVPRRYRDEDEFPKVHGGLIASGNTLIKDATRRDELSSEWEGDILCFEMEAAGLMNNFPCLVIRGIADYADSHKNDEWHGYAAMVAAACAKDLLSEIKPVQVKDVLILKQQMDTIKEAVHEVKATVDEIHSGHKETEVKDWLKAPDPSTNFDKGSSLRSEGSGTWLLKEPRFIDWKAKEGRPFKFLWLHGIPGCGKSVLSSTVIDNLERCAGCEPLLYFFFDFSEKKKQGLRGLISSLVNQLYRKHPKSRTEFERFFNEEKQRNGCGTTASLKQLLACLTEMVKVVDQLWLVIDGLDECTERDYGGKHMHEGLLAWMKDFFSPGTSCNIHLLVTSRYLEDIRSSLEVWTDTKSWINIQSDLVSNDIGNFVRQSFAVGKGLDRWAGRIDVQLRVITELKEKANGMFRLAACQIDVIKDCVDEPSLDRVLKSLPKTLYETYDRMLKAISPGYRLKAIRVLQFVIYSTTPLRLDEVVDIIAVDLENEPPFRVQNRMPKPEDVLLFCVGFLMIQDRVEGTSPSSAVKYLQLAHLSVKEYFASGLCSIPDEAISNIHSQLSESKAGVVQTSVLLAYLLHAYRTCPGTALSDSSKRHEM</sequence>
<dbReference type="PROSITE" id="PS50837">
    <property type="entry name" value="NACHT"/>
    <property type="match status" value="1"/>
</dbReference>
<dbReference type="InterPro" id="IPR007111">
    <property type="entry name" value="NACHT_NTPase"/>
</dbReference>